<dbReference type="EMBL" id="SOIP01000234">
    <property type="protein sequence ID" value="TET81475.1"/>
    <property type="molecule type" value="Genomic_DNA"/>
</dbReference>
<comment type="caution">
    <text evidence="1">The sequence shown here is derived from an EMBL/GenBank/DDBJ whole genome shotgun (WGS) entry which is preliminary data.</text>
</comment>
<name>A0A523XQF0_UNCT6</name>
<dbReference type="AlphaFoldDB" id="A0A523XQF0"/>
<sequence length="115" mass="12888">MRFGISYHENVNNWATKGLIDAMKAKGHDVKPFRLLDVAAEIPNGFIHLEEELTLDGAIVRTIGFGTGNQITYRISLLEHLEDAGIYVMNPAYSFRRAKDKYATLTALHKAGIRV</sequence>
<reference evidence="1 2" key="1">
    <citation type="submission" date="2019-03" db="EMBL/GenBank/DDBJ databases">
        <title>Metabolic potential of uncultured bacteria and archaea associated with petroleum seepage in deep-sea sediments.</title>
        <authorList>
            <person name="Dong X."/>
            <person name="Hubert C."/>
        </authorList>
    </citation>
    <scope>NUCLEOTIDE SEQUENCE [LARGE SCALE GENOMIC DNA]</scope>
    <source>
        <strain evidence="1">E29_bin36</strain>
    </source>
</reference>
<feature type="non-terminal residue" evidence="1">
    <location>
        <position position="115"/>
    </location>
</feature>
<proteinExistence type="predicted"/>
<gene>
    <name evidence="1" type="ORF">E3J38_03840</name>
</gene>
<evidence type="ECO:0008006" key="3">
    <source>
        <dbReference type="Google" id="ProtNLM"/>
    </source>
</evidence>
<dbReference type="Proteomes" id="UP000315534">
    <property type="component" value="Unassembled WGS sequence"/>
</dbReference>
<accession>A0A523XQF0</accession>
<protein>
    <recommendedName>
        <fullName evidence="3">30S ribosomal protein S6--L-glutamate ligase</fullName>
    </recommendedName>
</protein>
<evidence type="ECO:0000313" key="1">
    <source>
        <dbReference type="EMBL" id="TET81475.1"/>
    </source>
</evidence>
<evidence type="ECO:0000313" key="2">
    <source>
        <dbReference type="Proteomes" id="UP000315534"/>
    </source>
</evidence>
<organism evidence="1 2">
    <name type="scientific">candidate division TA06 bacterium</name>
    <dbReference type="NCBI Taxonomy" id="2250710"/>
    <lineage>
        <taxon>Bacteria</taxon>
        <taxon>Bacteria division TA06</taxon>
    </lineage>
</organism>
<dbReference type="Gene3D" id="3.40.50.20">
    <property type="match status" value="1"/>
</dbReference>